<feature type="compositionally biased region" description="Basic and acidic residues" evidence="1">
    <location>
        <begin position="14"/>
        <end position="30"/>
    </location>
</feature>
<gene>
    <name evidence="2" type="primary">ORF45216</name>
</gene>
<name>A0A0B6Z1T0_9EUPU</name>
<proteinExistence type="predicted"/>
<organism evidence="2">
    <name type="scientific">Arion vulgaris</name>
    <dbReference type="NCBI Taxonomy" id="1028688"/>
    <lineage>
        <taxon>Eukaryota</taxon>
        <taxon>Metazoa</taxon>
        <taxon>Spiralia</taxon>
        <taxon>Lophotrochozoa</taxon>
        <taxon>Mollusca</taxon>
        <taxon>Gastropoda</taxon>
        <taxon>Heterobranchia</taxon>
        <taxon>Euthyneura</taxon>
        <taxon>Panpulmonata</taxon>
        <taxon>Eupulmonata</taxon>
        <taxon>Stylommatophora</taxon>
        <taxon>Helicina</taxon>
        <taxon>Arionoidea</taxon>
        <taxon>Arionidae</taxon>
        <taxon>Arion</taxon>
    </lineage>
</organism>
<evidence type="ECO:0000256" key="1">
    <source>
        <dbReference type="SAM" id="MobiDB-lite"/>
    </source>
</evidence>
<sequence>RYECNKYETGQKNLDSKSAQDKCSVYEKRASKSSSSSPEPPPVIPRVHRSRFGVLLAGSVSLEDGESKANTVLKISNDESPSSAVIMHSSSEEPHPSETILKQEPSSTAIHYPNIPVKEELISSVKDVPLPSDPQVPLSKSHLSLIVTPSSQPSVTTTSLPPTSGSTTSLAPSALSTELPTSTSISPLPP</sequence>
<feature type="region of interest" description="Disordered" evidence="1">
    <location>
        <begin position="1"/>
        <end position="47"/>
    </location>
</feature>
<feature type="non-terminal residue" evidence="2">
    <location>
        <position position="1"/>
    </location>
</feature>
<evidence type="ECO:0000313" key="2">
    <source>
        <dbReference type="EMBL" id="CEK62458.1"/>
    </source>
</evidence>
<protein>
    <submittedName>
        <fullName evidence="2">Uncharacterized protein</fullName>
    </submittedName>
</protein>
<reference evidence="2" key="1">
    <citation type="submission" date="2014-12" db="EMBL/GenBank/DDBJ databases">
        <title>Insight into the proteome of Arion vulgaris.</title>
        <authorList>
            <person name="Aradska J."/>
            <person name="Bulat T."/>
            <person name="Smidak R."/>
            <person name="Sarate P."/>
            <person name="Gangsoo J."/>
            <person name="Sialana F."/>
            <person name="Bilban M."/>
            <person name="Lubec G."/>
        </authorList>
    </citation>
    <scope>NUCLEOTIDE SEQUENCE</scope>
    <source>
        <tissue evidence="2">Skin</tissue>
    </source>
</reference>
<dbReference type="AlphaFoldDB" id="A0A0B6Z1T0"/>
<feature type="non-terminal residue" evidence="2">
    <location>
        <position position="190"/>
    </location>
</feature>
<dbReference type="EMBL" id="HACG01015593">
    <property type="protein sequence ID" value="CEK62458.1"/>
    <property type="molecule type" value="Transcribed_RNA"/>
</dbReference>
<feature type="compositionally biased region" description="Low complexity" evidence="1">
    <location>
        <begin position="148"/>
        <end position="190"/>
    </location>
</feature>
<accession>A0A0B6Z1T0</accession>
<feature type="region of interest" description="Disordered" evidence="1">
    <location>
        <begin position="75"/>
        <end position="107"/>
    </location>
</feature>
<feature type="region of interest" description="Disordered" evidence="1">
    <location>
        <begin position="147"/>
        <end position="190"/>
    </location>
</feature>